<sequence>MAVMEPAKIAPTTKAAQFEKIKRGAVLGDLVLEVHNAREKCIVDDSVRCRESLNNFPIEGDLKDGRVKSRRREGMMVQKVSELVRDGRWDRELIKQVFEKEEGRNILRIPLGVQPLKDRIYWNFSPTGMYTVKSGYRLAKKRRRRGWQGKADAGSSCSRVGTNLSWTFLWGLNMKHKLKHFIWKCLHGVLPVNAVVRERCSKGDPMCISCGESTETIEHCLFLCHHAKAVWKIAPLSWDGLEMFSNSFWHWWEELKGAAKEENGRERIILSVNLLWQIWKSRNARQFDENHGDPRMVVEKALREWREYQETQEEVRGTGESQARKDEAVLGWRRPRAG</sequence>
<evidence type="ECO:0000313" key="3">
    <source>
        <dbReference type="Proteomes" id="UP001652660"/>
    </source>
</evidence>
<protein>
    <recommendedName>
        <fullName evidence="2">Reverse transcriptase zinc-binding domain-containing protein</fullName>
    </recommendedName>
</protein>
<reference evidence="4" key="2">
    <citation type="submission" date="2025-08" db="UniProtKB">
        <authorList>
            <consortium name="RefSeq"/>
        </authorList>
    </citation>
    <scope>IDENTIFICATION</scope>
    <source>
        <tissue evidence="4">Leaves</tissue>
    </source>
</reference>
<dbReference type="RefSeq" id="XP_027083855.1">
    <property type="nucleotide sequence ID" value="XM_027228054.1"/>
</dbReference>
<feature type="compositionally biased region" description="Basic and acidic residues" evidence="1">
    <location>
        <begin position="311"/>
        <end position="328"/>
    </location>
</feature>
<dbReference type="InterPro" id="IPR026960">
    <property type="entry name" value="RVT-Znf"/>
</dbReference>
<gene>
    <name evidence="4" type="primary">LOC113706161</name>
</gene>
<dbReference type="OrthoDB" id="1751350at2759"/>
<dbReference type="Pfam" id="PF13966">
    <property type="entry name" value="zf-RVT"/>
    <property type="match status" value="1"/>
</dbReference>
<dbReference type="GeneID" id="113706161"/>
<dbReference type="AlphaFoldDB" id="A0A6P6TZK8"/>
<evidence type="ECO:0000259" key="2">
    <source>
        <dbReference type="Pfam" id="PF13966"/>
    </source>
</evidence>
<reference evidence="3" key="1">
    <citation type="journal article" date="2025" name="Foods">
        <title>Unveiling the Microbial Signatures of Arabica Coffee Cherries: Insights into Ripeness Specific Diversity, Functional Traits, and Implications for Quality and Safety.</title>
        <authorList>
            <consortium name="RefSeq"/>
            <person name="Tenea G.N."/>
            <person name="Cifuentes V."/>
            <person name="Reyes P."/>
            <person name="Cevallos-Vallejos M."/>
        </authorList>
    </citation>
    <scope>NUCLEOTIDE SEQUENCE [LARGE SCALE GENOMIC DNA]</scope>
</reference>
<evidence type="ECO:0000313" key="4">
    <source>
        <dbReference type="RefSeq" id="XP_027083855.1"/>
    </source>
</evidence>
<evidence type="ECO:0000256" key="1">
    <source>
        <dbReference type="SAM" id="MobiDB-lite"/>
    </source>
</evidence>
<dbReference type="Proteomes" id="UP001652660">
    <property type="component" value="Chromosome 8c"/>
</dbReference>
<proteinExistence type="predicted"/>
<feature type="domain" description="Reverse transcriptase zinc-binding" evidence="2">
    <location>
        <begin position="156"/>
        <end position="231"/>
    </location>
</feature>
<organism evidence="3 4">
    <name type="scientific">Coffea arabica</name>
    <name type="common">Arabian coffee</name>
    <dbReference type="NCBI Taxonomy" id="13443"/>
    <lineage>
        <taxon>Eukaryota</taxon>
        <taxon>Viridiplantae</taxon>
        <taxon>Streptophyta</taxon>
        <taxon>Embryophyta</taxon>
        <taxon>Tracheophyta</taxon>
        <taxon>Spermatophyta</taxon>
        <taxon>Magnoliopsida</taxon>
        <taxon>eudicotyledons</taxon>
        <taxon>Gunneridae</taxon>
        <taxon>Pentapetalae</taxon>
        <taxon>asterids</taxon>
        <taxon>lamiids</taxon>
        <taxon>Gentianales</taxon>
        <taxon>Rubiaceae</taxon>
        <taxon>Ixoroideae</taxon>
        <taxon>Gardenieae complex</taxon>
        <taxon>Bertiereae - Coffeeae clade</taxon>
        <taxon>Coffeeae</taxon>
        <taxon>Coffea</taxon>
    </lineage>
</organism>
<feature type="region of interest" description="Disordered" evidence="1">
    <location>
        <begin position="311"/>
        <end position="338"/>
    </location>
</feature>
<keyword evidence="3" id="KW-1185">Reference proteome</keyword>
<accession>A0A6P6TZK8</accession>
<name>A0A6P6TZK8_COFAR</name>